<evidence type="ECO:0000313" key="3">
    <source>
        <dbReference type="EMBL" id="CAK9064330.1"/>
    </source>
</evidence>
<proteinExistence type="predicted"/>
<accession>A0ABP0NKN4</accession>
<evidence type="ECO:0000256" key="1">
    <source>
        <dbReference type="PROSITE-ProRule" id="PRU00023"/>
    </source>
</evidence>
<dbReference type="InterPro" id="IPR002110">
    <property type="entry name" value="Ankyrin_rpt"/>
</dbReference>
<dbReference type="GO" id="GO:0016787">
    <property type="term" value="F:hydrolase activity"/>
    <property type="evidence" value="ECO:0007669"/>
    <property type="project" value="UniProtKB-KW"/>
</dbReference>
<feature type="region of interest" description="Disordered" evidence="2">
    <location>
        <begin position="26"/>
        <end position="51"/>
    </location>
</feature>
<dbReference type="PROSITE" id="PS50088">
    <property type="entry name" value="ANK_REPEAT"/>
    <property type="match status" value="1"/>
</dbReference>
<keyword evidence="1" id="KW-0040">ANK repeat</keyword>
<comment type="caution">
    <text evidence="3">The sequence shown here is derived from an EMBL/GenBank/DDBJ whole genome shotgun (WGS) entry which is preliminary data.</text>
</comment>
<feature type="repeat" description="ANK" evidence="1">
    <location>
        <begin position="84"/>
        <end position="116"/>
    </location>
</feature>
<evidence type="ECO:0000313" key="4">
    <source>
        <dbReference type="Proteomes" id="UP001642464"/>
    </source>
</evidence>
<keyword evidence="4" id="KW-1185">Reference proteome</keyword>
<dbReference type="SUPFAM" id="SSF48403">
    <property type="entry name" value="Ankyrin repeat"/>
    <property type="match status" value="1"/>
</dbReference>
<reference evidence="3 4" key="1">
    <citation type="submission" date="2024-02" db="EMBL/GenBank/DDBJ databases">
        <authorList>
            <person name="Chen Y."/>
            <person name="Shah S."/>
            <person name="Dougan E. K."/>
            <person name="Thang M."/>
            <person name="Chan C."/>
        </authorList>
    </citation>
    <scope>NUCLEOTIDE SEQUENCE [LARGE SCALE GENOMIC DNA]</scope>
</reference>
<gene>
    <name evidence="3" type="ORF">SCF082_LOCUS33141</name>
</gene>
<protein>
    <submittedName>
        <fullName evidence="3">Pyrimidine-specific ribonucleoside hydrolase RihB</fullName>
    </submittedName>
</protein>
<dbReference type="Proteomes" id="UP001642464">
    <property type="component" value="Unassembled WGS sequence"/>
</dbReference>
<evidence type="ECO:0000256" key="2">
    <source>
        <dbReference type="SAM" id="MobiDB-lite"/>
    </source>
</evidence>
<organism evidence="3 4">
    <name type="scientific">Durusdinium trenchii</name>
    <dbReference type="NCBI Taxonomy" id="1381693"/>
    <lineage>
        <taxon>Eukaryota</taxon>
        <taxon>Sar</taxon>
        <taxon>Alveolata</taxon>
        <taxon>Dinophyceae</taxon>
        <taxon>Suessiales</taxon>
        <taxon>Symbiodiniaceae</taxon>
        <taxon>Durusdinium</taxon>
    </lineage>
</organism>
<dbReference type="Gene3D" id="1.25.40.20">
    <property type="entry name" value="Ankyrin repeat-containing domain"/>
    <property type="match status" value="1"/>
</dbReference>
<keyword evidence="3" id="KW-0378">Hydrolase</keyword>
<name>A0ABP0NKN4_9DINO</name>
<dbReference type="InterPro" id="IPR036770">
    <property type="entry name" value="Ankyrin_rpt-contain_sf"/>
</dbReference>
<sequence>MDIVLCVSESEQPEVFELDALPSWPENAAPPAREASDEVLHQTAGFQARQRRKKQREEQLQAFLRRFNFVDLDSQVQLKQRPEEVLKPIHVAADLGDVWVLRALLSCGADPLQKTSCGRTAIEVAAEANNCGSHLATLKCLKSHHSMNCTLAVHDLWQILSDESTEITPRSAPQT</sequence>
<dbReference type="EMBL" id="CAXAMM010029224">
    <property type="protein sequence ID" value="CAK9064330.1"/>
    <property type="molecule type" value="Genomic_DNA"/>
</dbReference>